<gene>
    <name evidence="1" type="ORF">LSAT_V11C700380840</name>
</gene>
<comment type="caution">
    <text evidence="1">The sequence shown here is derived from an EMBL/GenBank/DDBJ whole genome shotgun (WGS) entry which is preliminary data.</text>
</comment>
<name>A0A9R1UYJ0_LACSA</name>
<sequence length="121" mass="13712">MSDNWVLPSRFRDGRFQSSRGESIGSRRRGGIEAMRSKILTGDEGWREIWAASRRERGILKMNKADEGAGRIDVPTKRAFAQVKANHMTILMVIAALHPYHEQQSKPASDAMLLGFQDWNV</sequence>
<accession>A0A9R1UYJ0</accession>
<dbReference type="OrthoDB" id="10561729at2759"/>
<evidence type="ECO:0000313" key="2">
    <source>
        <dbReference type="Proteomes" id="UP000235145"/>
    </source>
</evidence>
<organism evidence="1 2">
    <name type="scientific">Lactuca sativa</name>
    <name type="common">Garden lettuce</name>
    <dbReference type="NCBI Taxonomy" id="4236"/>
    <lineage>
        <taxon>Eukaryota</taxon>
        <taxon>Viridiplantae</taxon>
        <taxon>Streptophyta</taxon>
        <taxon>Embryophyta</taxon>
        <taxon>Tracheophyta</taxon>
        <taxon>Spermatophyta</taxon>
        <taxon>Magnoliopsida</taxon>
        <taxon>eudicotyledons</taxon>
        <taxon>Gunneridae</taxon>
        <taxon>Pentapetalae</taxon>
        <taxon>asterids</taxon>
        <taxon>campanulids</taxon>
        <taxon>Asterales</taxon>
        <taxon>Asteraceae</taxon>
        <taxon>Cichorioideae</taxon>
        <taxon>Cichorieae</taxon>
        <taxon>Lactucinae</taxon>
        <taxon>Lactuca</taxon>
    </lineage>
</organism>
<dbReference type="AlphaFoldDB" id="A0A9R1UYJ0"/>
<evidence type="ECO:0000313" key="1">
    <source>
        <dbReference type="EMBL" id="KAJ0196171.1"/>
    </source>
</evidence>
<dbReference type="Proteomes" id="UP000235145">
    <property type="component" value="Unassembled WGS sequence"/>
</dbReference>
<protein>
    <submittedName>
        <fullName evidence="1">Uncharacterized protein</fullName>
    </submittedName>
</protein>
<reference evidence="1 2" key="1">
    <citation type="journal article" date="2017" name="Nat. Commun.">
        <title>Genome assembly with in vitro proximity ligation data and whole-genome triplication in lettuce.</title>
        <authorList>
            <person name="Reyes-Chin-Wo S."/>
            <person name="Wang Z."/>
            <person name="Yang X."/>
            <person name="Kozik A."/>
            <person name="Arikit S."/>
            <person name="Song C."/>
            <person name="Xia L."/>
            <person name="Froenicke L."/>
            <person name="Lavelle D.O."/>
            <person name="Truco M.J."/>
            <person name="Xia R."/>
            <person name="Zhu S."/>
            <person name="Xu C."/>
            <person name="Xu H."/>
            <person name="Xu X."/>
            <person name="Cox K."/>
            <person name="Korf I."/>
            <person name="Meyers B.C."/>
            <person name="Michelmore R.W."/>
        </authorList>
    </citation>
    <scope>NUCLEOTIDE SEQUENCE [LARGE SCALE GENOMIC DNA]</scope>
    <source>
        <strain evidence="2">cv. Salinas</strain>
        <tissue evidence="1">Seedlings</tissue>
    </source>
</reference>
<keyword evidence="2" id="KW-1185">Reference proteome</keyword>
<dbReference type="EMBL" id="NBSK02000007">
    <property type="protein sequence ID" value="KAJ0196171.1"/>
    <property type="molecule type" value="Genomic_DNA"/>
</dbReference>
<proteinExistence type="predicted"/>